<dbReference type="Pfam" id="PF08696">
    <property type="entry name" value="Dna2"/>
    <property type="match status" value="1"/>
</dbReference>
<evidence type="ECO:0000256" key="11">
    <source>
        <dbReference type="ARBA" id="ARBA00022801"/>
    </source>
</evidence>
<evidence type="ECO:0000259" key="25">
    <source>
        <dbReference type="Pfam" id="PF08696"/>
    </source>
</evidence>
<comment type="catalytic activity">
    <reaction evidence="21 22">
        <text>ATP + H2O = ADP + phosphate + H(+)</text>
        <dbReference type="Rhea" id="RHEA:13065"/>
        <dbReference type="ChEBI" id="CHEBI:15377"/>
        <dbReference type="ChEBI" id="CHEBI:15378"/>
        <dbReference type="ChEBI" id="CHEBI:30616"/>
        <dbReference type="ChEBI" id="CHEBI:43474"/>
        <dbReference type="ChEBI" id="CHEBI:456216"/>
        <dbReference type="EC" id="3.6.4.12"/>
    </reaction>
</comment>
<protein>
    <recommendedName>
        <fullName evidence="22">DNA replication ATP-dependent helicase/nuclease</fullName>
        <ecNumber evidence="22">3.1.-.-</ecNumber>
        <ecNumber evidence="22">3.6.4.12</ecNumber>
    </recommendedName>
</protein>
<evidence type="ECO:0000259" key="28">
    <source>
        <dbReference type="Pfam" id="PF21123"/>
    </source>
</evidence>
<evidence type="ECO:0000256" key="9">
    <source>
        <dbReference type="ARBA" id="ARBA00022759"/>
    </source>
</evidence>
<dbReference type="GO" id="GO:0005694">
    <property type="term" value="C:chromosome"/>
    <property type="evidence" value="ECO:0007669"/>
    <property type="project" value="UniProtKB-SubCell"/>
</dbReference>
<evidence type="ECO:0000256" key="22">
    <source>
        <dbReference type="RuleBase" id="RU367041"/>
    </source>
</evidence>
<evidence type="ECO:0000259" key="24">
    <source>
        <dbReference type="Pfam" id="PF01930"/>
    </source>
</evidence>
<evidence type="ECO:0000259" key="27">
    <source>
        <dbReference type="Pfam" id="PF13087"/>
    </source>
</evidence>
<evidence type="ECO:0000259" key="26">
    <source>
        <dbReference type="Pfam" id="PF13086"/>
    </source>
</evidence>
<dbReference type="FunFam" id="3.40.50.300:FF:001170">
    <property type="entry name" value="DNA replication helicase Dna2"/>
    <property type="match status" value="1"/>
</dbReference>
<dbReference type="Pfam" id="PF13087">
    <property type="entry name" value="AAA_12"/>
    <property type="match status" value="1"/>
</dbReference>
<evidence type="ECO:0000256" key="3">
    <source>
        <dbReference type="ARBA" id="ARBA00007913"/>
    </source>
</evidence>
<dbReference type="EC" id="3.1.-.-" evidence="22"/>
<keyword evidence="9" id="KW-0255">Endonuclease</keyword>
<organism evidence="29 30">
    <name type="scientific">Glutinoglossum americanum</name>
    <dbReference type="NCBI Taxonomy" id="1670608"/>
    <lineage>
        <taxon>Eukaryota</taxon>
        <taxon>Fungi</taxon>
        <taxon>Dikarya</taxon>
        <taxon>Ascomycota</taxon>
        <taxon>Pezizomycotina</taxon>
        <taxon>Geoglossomycetes</taxon>
        <taxon>Geoglossales</taxon>
        <taxon>Geoglossaceae</taxon>
        <taxon>Glutinoglossum</taxon>
    </lineage>
</organism>
<feature type="region of interest" description="Disordered" evidence="23">
    <location>
        <begin position="348"/>
        <end position="370"/>
    </location>
</feature>
<keyword evidence="12 22" id="KW-0347">Helicase</keyword>
<evidence type="ECO:0000256" key="4">
    <source>
        <dbReference type="ARBA" id="ARBA00022485"/>
    </source>
</evidence>
<keyword evidence="16 22" id="KW-0238">DNA-binding</keyword>
<feature type="domain" description="DUF83" evidence="24">
    <location>
        <begin position="846"/>
        <end position="951"/>
    </location>
</feature>
<feature type="compositionally biased region" description="Basic and acidic residues" evidence="23">
    <location>
        <begin position="87"/>
        <end position="101"/>
    </location>
</feature>
<evidence type="ECO:0000256" key="18">
    <source>
        <dbReference type="ARBA" id="ARBA00023204"/>
    </source>
</evidence>
<keyword evidence="20 22" id="KW-0511">Multifunctional enzyme</keyword>
<dbReference type="Gene3D" id="3.40.50.300">
    <property type="entry name" value="P-loop containing nucleotide triphosphate hydrolases"/>
    <property type="match status" value="2"/>
</dbReference>
<sequence>MSSCTPPEILSSCGVTRIMSNRQKSFFDQNHGAKTRPHWHRNKSATDASRDRNAPTRQPVDTPQVPLSTETRSKLKAFEFSAPDHIREPQITADDHTEKENNNFPQEPTGGDIVAVGFENDSLQLPSTQNSAGKQLIRDCPRTPAGRLPLADLIGTNIEDVTHRDVAQEISPERVFWKHITPESAAQLNPLTTPGPFIRRGKRARSSSPASSPHTTSDIKPDRQTLQKILRTPQADPAMELWNRYSMSSINKSTAKVPPDFARLLINGSSPHPPGTGTSPGSGLRRSLSCGIEWPTSKVKRRRTAGLEVDSGDDVFFALAEDIQESPGKSKLSRVSLLVDKLHESLSHPTRMVDQNGPSSSSPLPGNRDIPMFDVSSPLQKANRDNWVRNPGEELCTRENLLSDQDLAPGPQVPALENSSSEFGDFDDADVDMDMLNAVESAAITTTEATLQSRAEGEALRKDAVHELTSIRANGITTTQDAQKGPDESAGGATVNNAMNLGGFDEFDDPDEDIFAADLEDIVAKYDAQRPPSAREATSVEIPPQPMLQMDEPHADVSEDEFGDLDDADFEGLLASDVVACGTPRESQTPIICRNTKASKSNRKTKVIKRYLTKDVVLGEYELNPGQLRPEKILRVRDEKAKLDKVIILRQSWLDTPCTPGSFIHLIGDFTRDGQCIIDDTHNMLILHPDHLISSTVVADSFSCSRRAVLQDRVKSTSESNPPVVYGHILHEVFQGAMMANKWDSQTLEGLIERVVVRHMEDIYTIQTEAVDAISYLKSKMPDLQAWAELFVASTPQPGAAINDRNGTTATICVNKLLDVEEHVWSPMYGLKGNIDASVQVTMVDKTGDKTLTVPFELKTGRNTKNAMHRAQTALYTLLLSDRYDVEIAYGILYYMETSETHRVHAIRHELRHMVMQRNELACYVRDRLQLPPMLKSTHMCGKCYAQTPCFIYHKLLDDGNGETSGLKDKFDKQVRHLKPKHKEFFVHWDDLLTKEEKDMLKFRRELWTMTSSEREKLGRCFGNVVIEPGSAYEAQDGSKINRYRYTFVKRNPVPGFSFVQSHIAIGEPIVISDEEGHFALANGYVMQVHKHRIAVAVDRRLHNSRVRLPGFDAQDNQVFTGVMEVTEDGQPALTPLTGNSGEQITYRLDKDEFSNGMATARNNLIHIMSDGPFGSRELRELIVEGRRPIFKPTPTAYSLPSQAELNVDQKNAIEKVMSAQDYALVLGMPGTGKTTTIAHIIRALVAQGKSVLLTSYTHTAVDNILLKILHDGIGILRLGAVAKVHPEVKEFATIAAVPRETTGEVQEAYHSPKVVATTCLGINHPIFNERVFDYCIVDEASQLTLPVCLGPIRMAKTFVLVGDHHQLPPLVRNGEAKEGGLDISLFRLLSEMYPGSVANLVHQYRMCEDIMTLSNTLIYNGQLRCGTEEVACRSLKIPNMDGLKHCHYDLSHGLSSASHSACLGPKRGSCWLHDFLNPSVKTCFINTDPLLPVSREETSGSRIVNPTEATLCRQLVDTFLSTGVPANDIGVISVYRSQLALLRHSMRYAPDVEMHTADKYQGRDKEVVILSLVRSNEQKNVGDLLRDWRRINVALTRARTKLLVLGSRETMKGDGLLEKFLEVMEGKGWAFDVPKEALGMHRFEDGGTQIDPSGKNAIGWVGGCNKIHIDADVVEDKENFKEGASPAREKQRAKAAKGKGSSFRSPEKRGRILGSACGGGRAILGTRPVLRDIVNDLA</sequence>
<dbReference type="GO" id="GO:0071932">
    <property type="term" value="P:replication fork reversal"/>
    <property type="evidence" value="ECO:0007669"/>
    <property type="project" value="TreeGrafter"/>
</dbReference>
<evidence type="ECO:0000256" key="17">
    <source>
        <dbReference type="ARBA" id="ARBA00023128"/>
    </source>
</evidence>
<comment type="function">
    <text evidence="22">Key enzyme involved in DNA replication and DNA repair. Involved in Okazaki fragments processing by cleaving long flaps that escape FEN1: flaps that are longer than 27 nucleotides are coated by replication protein A complex (RPA), leading to recruit DNA2 which cleaves the flap until it is too short to bind RPA and becomes a substrate for FEN1. Also involved in 5'-end resection of DNA during double-strand break (DSB) repair by mediating the cleavage of 5'-ssDNA.</text>
</comment>
<keyword evidence="18 22" id="KW-0234">DNA repair</keyword>
<keyword evidence="19 22" id="KW-0539">Nucleus</keyword>
<keyword evidence="6 22" id="KW-0540">Nuclease</keyword>
<dbReference type="InterPro" id="IPR047187">
    <property type="entry name" value="SF1_C_Upf1"/>
</dbReference>
<evidence type="ECO:0000313" key="30">
    <source>
        <dbReference type="Proteomes" id="UP000698800"/>
    </source>
</evidence>
<dbReference type="GO" id="GO:0033567">
    <property type="term" value="P:DNA replication, Okazaki fragment processing"/>
    <property type="evidence" value="ECO:0007669"/>
    <property type="project" value="UniProtKB-UniRule"/>
</dbReference>
<dbReference type="InterPro" id="IPR027417">
    <property type="entry name" value="P-loop_NTPase"/>
</dbReference>
<dbReference type="GO" id="GO:0005739">
    <property type="term" value="C:mitochondrion"/>
    <property type="evidence" value="ECO:0007669"/>
    <property type="project" value="UniProtKB-SubCell"/>
</dbReference>
<dbReference type="EMBL" id="JAGHQL010000136">
    <property type="protein sequence ID" value="KAH0537641.1"/>
    <property type="molecule type" value="Genomic_DNA"/>
</dbReference>
<dbReference type="GO" id="GO:0006281">
    <property type="term" value="P:DNA repair"/>
    <property type="evidence" value="ECO:0007669"/>
    <property type="project" value="UniProtKB-KW"/>
</dbReference>
<name>A0A9P8I954_9PEZI</name>
<feature type="domain" description="DNA2/NAM7 helicase helicase" evidence="26">
    <location>
        <begin position="1307"/>
        <end position="1372"/>
    </location>
</feature>
<keyword evidence="11 22" id="KW-0378">Hydrolase</keyword>
<dbReference type="InterPro" id="IPR022765">
    <property type="entry name" value="Dna2/Cas4_DUF83"/>
</dbReference>
<evidence type="ECO:0000256" key="20">
    <source>
        <dbReference type="ARBA" id="ARBA00023268"/>
    </source>
</evidence>
<proteinExistence type="inferred from homology"/>
<reference evidence="29" key="1">
    <citation type="submission" date="2021-03" db="EMBL/GenBank/DDBJ databases">
        <title>Comparative genomics and phylogenomic investigation of the class Geoglossomycetes provide insights into ecological specialization and systematics.</title>
        <authorList>
            <person name="Melie T."/>
            <person name="Pirro S."/>
            <person name="Miller A.N."/>
            <person name="Quandt A."/>
        </authorList>
    </citation>
    <scope>NUCLEOTIDE SEQUENCE</scope>
    <source>
        <strain evidence="29">GBOQ0MN5Z8</strain>
    </source>
</reference>
<keyword evidence="17" id="KW-0496">Mitochondrion</keyword>
<keyword evidence="7 22" id="KW-0479">Metal-binding</keyword>
<dbReference type="GO" id="GO:0017116">
    <property type="term" value="F:single-stranded DNA helicase activity"/>
    <property type="evidence" value="ECO:0007669"/>
    <property type="project" value="UniProtKB-UniRule"/>
</dbReference>
<dbReference type="Pfam" id="PF01930">
    <property type="entry name" value="Cas_Cas4"/>
    <property type="match status" value="1"/>
</dbReference>
<dbReference type="FunFam" id="3.40.50.300:FF:000789">
    <property type="entry name" value="DNA replication ATP-dependent helicase/nuclease DNA2"/>
    <property type="match status" value="1"/>
</dbReference>
<feature type="compositionally biased region" description="Basic and acidic residues" evidence="23">
    <location>
        <begin position="1681"/>
        <end position="1693"/>
    </location>
</feature>
<comment type="caution">
    <text evidence="29">The sequence shown here is derived from an EMBL/GenBank/DDBJ whole genome shotgun (WGS) entry which is preliminary data.</text>
</comment>
<evidence type="ECO:0000256" key="21">
    <source>
        <dbReference type="ARBA" id="ARBA00047995"/>
    </source>
</evidence>
<dbReference type="Pfam" id="PF13086">
    <property type="entry name" value="AAA_11"/>
    <property type="match status" value="2"/>
</dbReference>
<dbReference type="CDD" id="cd18808">
    <property type="entry name" value="SF1_C_Upf1"/>
    <property type="match status" value="1"/>
</dbReference>
<dbReference type="InterPro" id="IPR048459">
    <property type="entry name" value="DNA2_Rift"/>
</dbReference>
<keyword evidence="5 22" id="KW-0235">DNA replication</keyword>
<feature type="region of interest" description="Disordered" evidence="23">
    <location>
        <begin position="187"/>
        <end position="224"/>
    </location>
</feature>
<comment type="similarity">
    <text evidence="3 22">Belongs to the DNA2/NAM7 helicase family.</text>
</comment>
<evidence type="ECO:0000256" key="10">
    <source>
        <dbReference type="ARBA" id="ARBA00022763"/>
    </source>
</evidence>
<comment type="cofactor">
    <cofactor evidence="1">
        <name>[4Fe-4S] cluster</name>
        <dbReference type="ChEBI" id="CHEBI:49883"/>
    </cofactor>
</comment>
<feature type="domain" description="DNA2 rift barrel" evidence="28">
    <location>
        <begin position="1012"/>
        <end position="1104"/>
    </location>
</feature>
<dbReference type="InterPro" id="IPR045055">
    <property type="entry name" value="DNA2/NAM7-like"/>
</dbReference>
<evidence type="ECO:0000256" key="15">
    <source>
        <dbReference type="ARBA" id="ARBA00023014"/>
    </source>
</evidence>
<dbReference type="Gene3D" id="3.90.320.10">
    <property type="match status" value="1"/>
</dbReference>
<dbReference type="GO" id="GO:0005524">
    <property type="term" value="F:ATP binding"/>
    <property type="evidence" value="ECO:0007669"/>
    <property type="project" value="UniProtKB-UniRule"/>
</dbReference>
<feature type="region of interest" description="Disordered" evidence="23">
    <location>
        <begin position="1681"/>
        <end position="1711"/>
    </location>
</feature>
<keyword evidence="15 22" id="KW-0411">Iron-sulfur</keyword>
<dbReference type="Pfam" id="PF21123">
    <property type="entry name" value="Dna2_Rift"/>
    <property type="match status" value="1"/>
</dbReference>
<evidence type="ECO:0000256" key="7">
    <source>
        <dbReference type="ARBA" id="ARBA00022723"/>
    </source>
</evidence>
<evidence type="ECO:0000256" key="16">
    <source>
        <dbReference type="ARBA" id="ARBA00023125"/>
    </source>
</evidence>
<gene>
    <name evidence="29" type="ORF">FGG08_005592</name>
</gene>
<dbReference type="OrthoDB" id="6513042at2759"/>
<dbReference type="InterPro" id="IPR011604">
    <property type="entry name" value="PDDEXK-like_dom_sf"/>
</dbReference>
<keyword evidence="10 22" id="KW-0227">DNA damage</keyword>
<feature type="region of interest" description="Disordered" evidence="23">
    <location>
        <begin position="266"/>
        <end position="288"/>
    </location>
</feature>
<dbReference type="GO" id="GO:0005634">
    <property type="term" value="C:nucleus"/>
    <property type="evidence" value="ECO:0007669"/>
    <property type="project" value="UniProtKB-SubCell"/>
</dbReference>
<keyword evidence="30" id="KW-1185">Reference proteome</keyword>
<evidence type="ECO:0000256" key="6">
    <source>
        <dbReference type="ARBA" id="ARBA00022722"/>
    </source>
</evidence>
<dbReference type="InterPro" id="IPR026851">
    <property type="entry name" value="Dna2/JHS1_DEXXQ-box"/>
</dbReference>
<dbReference type="GO" id="GO:0051539">
    <property type="term" value="F:4 iron, 4 sulfur cluster binding"/>
    <property type="evidence" value="ECO:0007669"/>
    <property type="project" value="UniProtKB-UniRule"/>
</dbReference>
<evidence type="ECO:0000256" key="23">
    <source>
        <dbReference type="SAM" id="MobiDB-lite"/>
    </source>
</evidence>
<dbReference type="GO" id="GO:0046872">
    <property type="term" value="F:metal ion binding"/>
    <property type="evidence" value="ECO:0007669"/>
    <property type="project" value="UniProtKB-UniRule"/>
</dbReference>
<dbReference type="PANTHER" id="PTHR10887:SF433">
    <property type="entry name" value="DNA REPLICATION ATP-DEPENDENT HELICASE_NUCLEASE DNA2"/>
    <property type="match status" value="1"/>
</dbReference>
<evidence type="ECO:0000256" key="2">
    <source>
        <dbReference type="ARBA" id="ARBA00004173"/>
    </source>
</evidence>
<keyword evidence="8 22" id="KW-0547">Nucleotide-binding</keyword>
<accession>A0A9P8I954</accession>
<keyword evidence="22" id="KW-0158">Chromosome</keyword>
<evidence type="ECO:0000256" key="12">
    <source>
        <dbReference type="ARBA" id="ARBA00022806"/>
    </source>
</evidence>
<feature type="region of interest" description="Disordered" evidence="23">
    <location>
        <begin position="87"/>
        <end position="108"/>
    </location>
</feature>
<dbReference type="Proteomes" id="UP000698800">
    <property type="component" value="Unassembled WGS sequence"/>
</dbReference>
<dbReference type="SUPFAM" id="SSF52540">
    <property type="entry name" value="P-loop containing nucleoside triphosphate hydrolases"/>
    <property type="match status" value="1"/>
</dbReference>
<evidence type="ECO:0000256" key="8">
    <source>
        <dbReference type="ARBA" id="ARBA00022741"/>
    </source>
</evidence>
<dbReference type="GO" id="GO:0017108">
    <property type="term" value="F:5'-flap endonuclease activity"/>
    <property type="evidence" value="ECO:0007669"/>
    <property type="project" value="UniProtKB-UniRule"/>
</dbReference>
<dbReference type="CDD" id="cd22318">
    <property type="entry name" value="DNA2_N-like"/>
    <property type="match status" value="1"/>
</dbReference>
<dbReference type="EC" id="3.6.4.12" evidence="22"/>
<dbReference type="InterPro" id="IPR014808">
    <property type="entry name" value="DNA_replication_fac_Dna2_N"/>
</dbReference>
<dbReference type="FunFam" id="3.90.320.10:FF:000001">
    <property type="entry name" value="DNA replication helicase Dna2"/>
    <property type="match status" value="1"/>
</dbReference>
<evidence type="ECO:0000313" key="29">
    <source>
        <dbReference type="EMBL" id="KAH0537641.1"/>
    </source>
</evidence>
<feature type="region of interest" description="Disordered" evidence="23">
    <location>
        <begin position="26"/>
        <end position="72"/>
    </location>
</feature>
<feature type="compositionally biased region" description="Polar residues" evidence="23">
    <location>
        <begin position="55"/>
        <end position="70"/>
    </location>
</feature>
<dbReference type="CDD" id="cd18041">
    <property type="entry name" value="DEXXQc_DNA2"/>
    <property type="match status" value="1"/>
</dbReference>
<evidence type="ECO:0000256" key="14">
    <source>
        <dbReference type="ARBA" id="ARBA00023004"/>
    </source>
</evidence>
<evidence type="ECO:0000256" key="19">
    <source>
        <dbReference type="ARBA" id="ARBA00023242"/>
    </source>
</evidence>
<keyword evidence="13 22" id="KW-0067">ATP-binding</keyword>
<dbReference type="InterPro" id="IPR041677">
    <property type="entry name" value="DNA2/NAM7_AAA_11"/>
</dbReference>
<keyword evidence="14 22" id="KW-0408">Iron</keyword>
<feature type="compositionally biased region" description="Basic residues" evidence="23">
    <location>
        <begin position="33"/>
        <end position="43"/>
    </location>
</feature>
<evidence type="ECO:0000256" key="1">
    <source>
        <dbReference type="ARBA" id="ARBA00001966"/>
    </source>
</evidence>
<dbReference type="GO" id="GO:0003677">
    <property type="term" value="F:DNA binding"/>
    <property type="evidence" value="ECO:0007669"/>
    <property type="project" value="UniProtKB-UniRule"/>
</dbReference>
<dbReference type="PANTHER" id="PTHR10887">
    <property type="entry name" value="DNA2/NAM7 HELICASE FAMILY"/>
    <property type="match status" value="1"/>
</dbReference>
<feature type="domain" description="DNA2/NAM7 helicase helicase" evidence="26">
    <location>
        <begin position="1205"/>
        <end position="1298"/>
    </location>
</feature>
<evidence type="ECO:0000256" key="5">
    <source>
        <dbReference type="ARBA" id="ARBA00022705"/>
    </source>
</evidence>
<keyword evidence="4 22" id="KW-0004">4Fe-4S</keyword>
<dbReference type="InterPro" id="IPR041679">
    <property type="entry name" value="DNA2/NAM7-like_C"/>
</dbReference>
<feature type="compositionally biased region" description="Low complexity" evidence="23">
    <location>
        <begin position="275"/>
        <end position="288"/>
    </location>
</feature>
<comment type="subcellular location">
    <subcellularLocation>
        <location evidence="2">Mitochondrion</location>
    </subcellularLocation>
    <subcellularLocation>
        <location evidence="22">Nucleus</location>
    </subcellularLocation>
    <subcellularLocation>
        <location evidence="22">Chromosome</location>
    </subcellularLocation>
</comment>
<feature type="domain" description="DNA replication factor Dna2 N-terminal" evidence="25">
    <location>
        <begin position="639"/>
        <end position="841"/>
    </location>
</feature>
<feature type="domain" description="DNA2/NAM7 helicase-like C-terminal" evidence="27">
    <location>
        <begin position="1382"/>
        <end position="1609"/>
    </location>
</feature>
<evidence type="ECO:0000256" key="13">
    <source>
        <dbReference type="ARBA" id="ARBA00022840"/>
    </source>
</evidence>